<feature type="region of interest" description="Disordered" evidence="1">
    <location>
        <begin position="10"/>
        <end position="36"/>
    </location>
</feature>
<accession>Q9RVI0</accession>
<dbReference type="AlphaFoldDB" id="Q9RVI0"/>
<protein>
    <recommendedName>
        <fullName evidence="4">DUF2316 family protein</fullName>
    </recommendedName>
</protein>
<dbReference type="KEGG" id="dra:DR_1049"/>
<reference evidence="2 3" key="1">
    <citation type="journal article" date="1999" name="Science">
        <title>Genome sequence of the radioresistant bacterium Deinococcus radiodurans R1.</title>
        <authorList>
            <person name="White O."/>
            <person name="Eisen J.A."/>
            <person name="Heidelberg J.F."/>
            <person name="Hickey E.K."/>
            <person name="Peterson J.D."/>
            <person name="Dodson R.J."/>
            <person name="Haft D.H."/>
            <person name="Gwinn M.L."/>
            <person name="Nelson W.C."/>
            <person name="Richardson D.L."/>
            <person name="Moffat K.S."/>
            <person name="Qin H."/>
            <person name="Jiang L."/>
            <person name="Pamphile W."/>
            <person name="Crosby M."/>
            <person name="Shen M."/>
            <person name="Vamathevan J.J."/>
            <person name="Lam P."/>
            <person name="McDonald L."/>
            <person name="Utterback T."/>
            <person name="Zalewski C."/>
            <person name="Makarova K.S."/>
            <person name="Aravind L."/>
            <person name="Daly M.J."/>
            <person name="Minton K.W."/>
            <person name="Fleischmann R.D."/>
            <person name="Ketchum K.A."/>
            <person name="Nelson K.E."/>
            <person name="Salzberg S."/>
            <person name="Smith H.O."/>
            <person name="Venter J.C."/>
            <person name="Fraser C.M."/>
        </authorList>
    </citation>
    <scope>NUCLEOTIDE SEQUENCE [LARGE SCALE GENOMIC DNA]</scope>
    <source>
        <strain evidence="3">ATCC 13939 / DSM 20539 / JCM 16871 / LMG 4051 / NBRC 15346 / NCIMB 9279 / R1 / VKM B-1422</strain>
    </source>
</reference>
<dbReference type="HOGENOM" id="CLU_163224_0_1_0"/>
<keyword evidence="3" id="KW-1185">Reference proteome</keyword>
<gene>
    <name evidence="2" type="ordered locus">DR_1049</name>
</gene>
<dbReference type="PIR" id="B75443">
    <property type="entry name" value="B75443"/>
</dbReference>
<organism evidence="2 3">
    <name type="scientific">Deinococcus radiodurans (strain ATCC 13939 / DSM 20539 / JCM 16871 / CCUG 27074 / LMG 4051 / NBRC 15346 / NCIMB 9279 / VKM B-1422 / R1)</name>
    <dbReference type="NCBI Taxonomy" id="243230"/>
    <lineage>
        <taxon>Bacteria</taxon>
        <taxon>Thermotogati</taxon>
        <taxon>Deinococcota</taxon>
        <taxon>Deinococci</taxon>
        <taxon>Deinococcales</taxon>
        <taxon>Deinococcaceae</taxon>
        <taxon>Deinococcus</taxon>
    </lineage>
</organism>
<evidence type="ECO:0000313" key="2">
    <source>
        <dbReference type="EMBL" id="AAF10627.1"/>
    </source>
</evidence>
<feature type="compositionally biased region" description="Polar residues" evidence="1">
    <location>
        <begin position="14"/>
        <end position="25"/>
    </location>
</feature>
<dbReference type="eggNOG" id="COG4367">
    <property type="taxonomic scope" value="Bacteria"/>
</dbReference>
<sequence>MGRVAALLRRTRNSENCSRSHTPAMSLNPAEKQRTRQDLQANRQLCPLSDEAIATALGWTPGHLQATLQVTSHPADVWRLRDFLVQAIRESGGTPAPFSVLTDDKRGAAQGWFGSWTVPPTPRE</sequence>
<dbReference type="OrthoDB" id="3233189at2"/>
<name>Q9RVI0_DEIRA</name>
<dbReference type="Pfam" id="PF10078">
    <property type="entry name" value="DUF2316"/>
    <property type="match status" value="1"/>
</dbReference>
<dbReference type="InParanoid" id="Q9RVI0"/>
<evidence type="ECO:0008006" key="4">
    <source>
        <dbReference type="Google" id="ProtNLM"/>
    </source>
</evidence>
<proteinExistence type="predicted"/>
<dbReference type="EMBL" id="AE000513">
    <property type="protein sequence ID" value="AAF10627.1"/>
    <property type="molecule type" value="Genomic_DNA"/>
</dbReference>
<dbReference type="EnsemblBacteria" id="AAF10627">
    <property type="protein sequence ID" value="AAF10627"/>
    <property type="gene ID" value="DR_1049"/>
</dbReference>
<dbReference type="PATRIC" id="fig|243230.17.peg.1245"/>
<dbReference type="InterPro" id="IPR018757">
    <property type="entry name" value="DUF2316"/>
</dbReference>
<dbReference type="PaxDb" id="243230-DR_1049"/>
<dbReference type="Proteomes" id="UP000002524">
    <property type="component" value="Chromosome 1"/>
</dbReference>
<evidence type="ECO:0000313" key="3">
    <source>
        <dbReference type="Proteomes" id="UP000002524"/>
    </source>
</evidence>
<evidence type="ECO:0000256" key="1">
    <source>
        <dbReference type="SAM" id="MobiDB-lite"/>
    </source>
</evidence>